<dbReference type="EC" id="5.1.99.8" evidence="2"/>
<keyword evidence="2" id="KW-0413">Isomerase</keyword>
<reference evidence="3" key="1">
    <citation type="journal article" date="2019" name="Int. J. Syst. Evol. Microbiol.">
        <title>The Global Catalogue of Microorganisms (GCM) 10K type strain sequencing project: providing services to taxonomists for standard genome sequencing and annotation.</title>
        <authorList>
            <consortium name="The Broad Institute Genomics Platform"/>
            <consortium name="The Broad Institute Genome Sequencing Center for Infectious Disease"/>
            <person name="Wu L."/>
            <person name="Ma J."/>
        </authorList>
    </citation>
    <scope>NUCLEOTIDE SEQUENCE [LARGE SCALE GENOMIC DNA]</scope>
    <source>
        <strain evidence="3">CECT 8289</strain>
    </source>
</reference>
<evidence type="ECO:0000313" key="3">
    <source>
        <dbReference type="Proteomes" id="UP001595907"/>
    </source>
</evidence>
<dbReference type="Pfam" id="PF02152">
    <property type="entry name" value="FolB"/>
    <property type="match status" value="1"/>
</dbReference>
<dbReference type="NCBIfam" id="TIGR00526">
    <property type="entry name" value="folB_dom"/>
    <property type="match status" value="1"/>
</dbReference>
<name>A0ABV8QPA4_9BACT</name>
<comment type="caution">
    <text evidence="2">The sequence shown here is derived from an EMBL/GenBank/DDBJ whole genome shotgun (WGS) entry which is preliminary data.</text>
</comment>
<feature type="domain" description="Dihydroneopterin aldolase/epimerase" evidence="1">
    <location>
        <begin position="4"/>
        <end position="114"/>
    </location>
</feature>
<dbReference type="EMBL" id="JBHSCZ010000001">
    <property type="protein sequence ID" value="MFC4261577.1"/>
    <property type="molecule type" value="Genomic_DNA"/>
</dbReference>
<sequence>MFTIHLNKLKYFAHHGWHDEESITGAWFEVSVSTSFHEEGSITNLEQTINYVGIAAIIKKNFEQPVALLETLAQQIVAEIKAAEPRIIQINITIEKVNPPIPNFTGTVGVTYSKSF</sequence>
<dbReference type="EC" id="4.1.2.25" evidence="2"/>
<dbReference type="Proteomes" id="UP001595907">
    <property type="component" value="Unassembled WGS sequence"/>
</dbReference>
<protein>
    <submittedName>
        <fullName evidence="2">Dihydroneopterin aldolase</fullName>
        <ecNumber evidence="2">4.1.2.25</ecNumber>
        <ecNumber evidence="2">5.1.99.8</ecNumber>
    </submittedName>
</protein>
<gene>
    <name evidence="2" type="ORF">ACFOWM_01685</name>
</gene>
<proteinExistence type="predicted"/>
<evidence type="ECO:0000313" key="2">
    <source>
        <dbReference type="EMBL" id="MFC4261577.1"/>
    </source>
</evidence>
<dbReference type="RefSeq" id="WP_379706178.1">
    <property type="nucleotide sequence ID" value="NZ_JBHSCZ010000001.1"/>
</dbReference>
<dbReference type="SMART" id="SM00905">
    <property type="entry name" value="FolB"/>
    <property type="match status" value="1"/>
</dbReference>
<dbReference type="Gene3D" id="3.30.1130.10">
    <property type="match status" value="1"/>
</dbReference>
<keyword evidence="3" id="KW-1185">Reference proteome</keyword>
<organism evidence="2 3">
    <name type="scientific">Ferruginibacter yonginensis</name>
    <dbReference type="NCBI Taxonomy" id="1310416"/>
    <lineage>
        <taxon>Bacteria</taxon>
        <taxon>Pseudomonadati</taxon>
        <taxon>Bacteroidota</taxon>
        <taxon>Chitinophagia</taxon>
        <taxon>Chitinophagales</taxon>
        <taxon>Chitinophagaceae</taxon>
        <taxon>Ferruginibacter</taxon>
    </lineage>
</organism>
<dbReference type="SUPFAM" id="SSF55620">
    <property type="entry name" value="Tetrahydrobiopterin biosynthesis enzymes-like"/>
    <property type="match status" value="1"/>
</dbReference>
<dbReference type="GO" id="GO:0016853">
    <property type="term" value="F:isomerase activity"/>
    <property type="evidence" value="ECO:0007669"/>
    <property type="project" value="UniProtKB-KW"/>
</dbReference>
<dbReference type="InterPro" id="IPR006157">
    <property type="entry name" value="FolB_dom"/>
</dbReference>
<dbReference type="GO" id="GO:0004150">
    <property type="term" value="F:dihydroneopterin aldolase activity"/>
    <property type="evidence" value="ECO:0007669"/>
    <property type="project" value="UniProtKB-EC"/>
</dbReference>
<evidence type="ECO:0000259" key="1">
    <source>
        <dbReference type="SMART" id="SM00905"/>
    </source>
</evidence>
<dbReference type="InterPro" id="IPR043133">
    <property type="entry name" value="GTP-CH-I_C/QueF"/>
</dbReference>
<keyword evidence="2" id="KW-0456">Lyase</keyword>
<accession>A0ABV8QPA4</accession>